<dbReference type="InterPro" id="IPR011032">
    <property type="entry name" value="GroES-like_sf"/>
</dbReference>
<protein>
    <recommendedName>
        <fullName evidence="2">Enoyl reductase (ER) domain-containing protein</fullName>
    </recommendedName>
</protein>
<evidence type="ECO:0000259" key="2">
    <source>
        <dbReference type="SMART" id="SM00829"/>
    </source>
</evidence>
<dbReference type="EMBL" id="JAPWTJ010000385">
    <property type="protein sequence ID" value="KAJ8978998.1"/>
    <property type="molecule type" value="Genomic_DNA"/>
</dbReference>
<evidence type="ECO:0000313" key="3">
    <source>
        <dbReference type="EMBL" id="KAJ8978998.1"/>
    </source>
</evidence>
<keyword evidence="1" id="KW-0560">Oxidoreductase</keyword>
<dbReference type="PANTHER" id="PTHR44054:SF1">
    <property type="entry name" value="SYNAPTIC VESICLE MEMBRANE PROTEIN VAT-1 HOMOLOG"/>
    <property type="match status" value="1"/>
</dbReference>
<dbReference type="InterPro" id="IPR020843">
    <property type="entry name" value="ER"/>
</dbReference>
<organism evidence="3 4">
    <name type="scientific">Molorchus minor</name>
    <dbReference type="NCBI Taxonomy" id="1323400"/>
    <lineage>
        <taxon>Eukaryota</taxon>
        <taxon>Metazoa</taxon>
        <taxon>Ecdysozoa</taxon>
        <taxon>Arthropoda</taxon>
        <taxon>Hexapoda</taxon>
        <taxon>Insecta</taxon>
        <taxon>Pterygota</taxon>
        <taxon>Neoptera</taxon>
        <taxon>Endopterygota</taxon>
        <taxon>Coleoptera</taxon>
        <taxon>Polyphaga</taxon>
        <taxon>Cucujiformia</taxon>
        <taxon>Chrysomeloidea</taxon>
        <taxon>Cerambycidae</taxon>
        <taxon>Lamiinae</taxon>
        <taxon>Monochamini</taxon>
        <taxon>Molorchus</taxon>
    </lineage>
</organism>
<dbReference type="Pfam" id="PF08240">
    <property type="entry name" value="ADH_N"/>
    <property type="match status" value="1"/>
</dbReference>
<dbReference type="InterPro" id="IPR013149">
    <property type="entry name" value="ADH-like_C"/>
</dbReference>
<evidence type="ECO:0000256" key="1">
    <source>
        <dbReference type="ARBA" id="ARBA00023002"/>
    </source>
</evidence>
<keyword evidence="4" id="KW-1185">Reference proteome</keyword>
<dbReference type="Proteomes" id="UP001162164">
    <property type="component" value="Unassembled WGS sequence"/>
</dbReference>
<evidence type="ECO:0000313" key="4">
    <source>
        <dbReference type="Proteomes" id="UP001162164"/>
    </source>
</evidence>
<dbReference type="Pfam" id="PF00107">
    <property type="entry name" value="ADH_zinc_N"/>
    <property type="match status" value="1"/>
</dbReference>
<dbReference type="InterPro" id="IPR052100">
    <property type="entry name" value="SV-ATPase_mito-regulator"/>
</dbReference>
<dbReference type="SMART" id="SM00829">
    <property type="entry name" value="PKS_ER"/>
    <property type="match status" value="1"/>
</dbReference>
<dbReference type="Gene3D" id="3.40.50.720">
    <property type="entry name" value="NAD(P)-binding Rossmann-like Domain"/>
    <property type="match status" value="1"/>
</dbReference>
<name>A0ABQ9JN04_9CUCU</name>
<gene>
    <name evidence="3" type="ORF">NQ317_015714</name>
</gene>
<dbReference type="SUPFAM" id="SSF51735">
    <property type="entry name" value="NAD(P)-binding Rossmann-fold domains"/>
    <property type="match status" value="1"/>
</dbReference>
<dbReference type="InterPro" id="IPR036291">
    <property type="entry name" value="NAD(P)-bd_dom_sf"/>
</dbReference>
<dbReference type="SUPFAM" id="SSF50129">
    <property type="entry name" value="GroES-like"/>
    <property type="match status" value="1"/>
</dbReference>
<feature type="domain" description="Enoyl reductase (ER)" evidence="2">
    <location>
        <begin position="1"/>
        <end position="258"/>
    </location>
</feature>
<reference evidence="3" key="1">
    <citation type="journal article" date="2023" name="Insect Mol. Biol.">
        <title>Genome sequencing provides insights into the evolution of gene families encoding plant cell wall-degrading enzymes in longhorned beetles.</title>
        <authorList>
            <person name="Shin N.R."/>
            <person name="Okamura Y."/>
            <person name="Kirsch R."/>
            <person name="Pauchet Y."/>
        </authorList>
    </citation>
    <scope>NUCLEOTIDE SEQUENCE</scope>
    <source>
        <strain evidence="3">MMC_N1</strain>
    </source>
</reference>
<accession>A0ABQ9JN04</accession>
<dbReference type="InterPro" id="IPR013154">
    <property type="entry name" value="ADH-like_N"/>
</dbReference>
<proteinExistence type="predicted"/>
<dbReference type="Gene3D" id="3.90.180.10">
    <property type="entry name" value="Medium-chain alcohol dehydrogenases, catalytic domain"/>
    <property type="match status" value="1"/>
</dbReference>
<dbReference type="PANTHER" id="PTHR44054">
    <property type="entry name" value="SYNAPTIC VESICLE MEMBRANE PROTEIN VAT-1 HOMOLOG-LIKE"/>
    <property type="match status" value="1"/>
</dbReference>
<comment type="caution">
    <text evidence="3">The sequence shown here is derived from an EMBL/GenBank/DDBJ whole genome shotgun (WGS) entry which is preliminary data.</text>
</comment>
<sequence>MVASTFFDLYTRQGLLPHRKLPFVLGMECTGTITALGVEDTDLKVGQKVICYDYNGGLYREKLRVKPENCYLLPDFVDLKIGASLFVNYVTAYVSLFEIGNLRKNENVLIMSCAGGVGCAATQLAKTIEGVQIFGTGSKQKEEEAKGNGVDVFYAYDTFQSEAAKNKFDIIVTNQTGPILTFLQGILNPLGRIVITGAANLVPNETKISVFSLLKVWWSMKNISIESLIMNNRIVAGLHMGTLIECDREKVKTALNYIF</sequence>